<feature type="domain" description="HTH merR-type" evidence="2">
    <location>
        <begin position="44"/>
        <end position="94"/>
    </location>
</feature>
<dbReference type="STRING" id="549789.NIES30_10235"/>
<dbReference type="GO" id="GO:0003677">
    <property type="term" value="F:DNA binding"/>
    <property type="evidence" value="ECO:0007669"/>
    <property type="project" value="InterPro"/>
</dbReference>
<keyword evidence="4" id="KW-1185">Reference proteome</keyword>
<dbReference type="Pfam" id="PF13411">
    <property type="entry name" value="MerR_1"/>
    <property type="match status" value="1"/>
</dbReference>
<protein>
    <recommendedName>
        <fullName evidence="2">HTH merR-type domain-containing protein</fullName>
    </recommendedName>
</protein>
<feature type="region of interest" description="Disordered" evidence="1">
    <location>
        <begin position="138"/>
        <end position="177"/>
    </location>
</feature>
<dbReference type="Proteomes" id="UP000185557">
    <property type="component" value="Unassembled WGS sequence"/>
</dbReference>
<comment type="caution">
    <text evidence="3">The sequence shown here is derived from an EMBL/GenBank/DDBJ whole genome shotgun (WGS) entry which is preliminary data.</text>
</comment>
<reference evidence="3 4" key="1">
    <citation type="submission" date="2016-11" db="EMBL/GenBank/DDBJ databases">
        <title>Draft Genome Sequences of Nine Cyanobacterial Strains from Diverse Habitats.</title>
        <authorList>
            <person name="Zhu T."/>
            <person name="Hou S."/>
            <person name="Lu X."/>
            <person name="Hess W.R."/>
        </authorList>
    </citation>
    <scope>NUCLEOTIDE SEQUENCE [LARGE SCALE GENOMIC DNA]</scope>
    <source>
        <strain evidence="3 4">NIES-30</strain>
    </source>
</reference>
<dbReference type="InterPro" id="IPR000551">
    <property type="entry name" value="MerR-type_HTH_dom"/>
</dbReference>
<evidence type="ECO:0000313" key="4">
    <source>
        <dbReference type="Proteomes" id="UP000185557"/>
    </source>
</evidence>
<evidence type="ECO:0000313" key="3">
    <source>
        <dbReference type="EMBL" id="OKH48396.1"/>
    </source>
</evidence>
<dbReference type="GO" id="GO:0006355">
    <property type="term" value="P:regulation of DNA-templated transcription"/>
    <property type="evidence" value="ECO:0007669"/>
    <property type="project" value="InterPro"/>
</dbReference>
<gene>
    <name evidence="3" type="ORF">NIES30_10235</name>
</gene>
<proteinExistence type="predicted"/>
<organism evidence="3 4">
    <name type="scientific">Phormidium tenue NIES-30</name>
    <dbReference type="NCBI Taxonomy" id="549789"/>
    <lineage>
        <taxon>Bacteria</taxon>
        <taxon>Bacillati</taxon>
        <taxon>Cyanobacteriota</taxon>
        <taxon>Cyanophyceae</taxon>
        <taxon>Oscillatoriophycideae</taxon>
        <taxon>Oscillatoriales</taxon>
        <taxon>Oscillatoriaceae</taxon>
        <taxon>Phormidium</taxon>
    </lineage>
</organism>
<accession>A0A1U7J6C7</accession>
<feature type="compositionally biased region" description="Polar residues" evidence="1">
    <location>
        <begin position="140"/>
        <end position="150"/>
    </location>
</feature>
<feature type="compositionally biased region" description="Low complexity" evidence="1">
    <location>
        <begin position="168"/>
        <end position="177"/>
    </location>
</feature>
<dbReference type="Gene3D" id="1.10.1660.10">
    <property type="match status" value="1"/>
</dbReference>
<dbReference type="AlphaFoldDB" id="A0A1U7J6C7"/>
<dbReference type="OrthoDB" id="531611at2"/>
<evidence type="ECO:0000256" key="1">
    <source>
        <dbReference type="SAM" id="MobiDB-lite"/>
    </source>
</evidence>
<evidence type="ECO:0000259" key="2">
    <source>
        <dbReference type="Pfam" id="PF13411"/>
    </source>
</evidence>
<dbReference type="SUPFAM" id="SSF46955">
    <property type="entry name" value="Putative DNA-binding domain"/>
    <property type="match status" value="1"/>
</dbReference>
<dbReference type="InterPro" id="IPR009061">
    <property type="entry name" value="DNA-bd_dom_put_sf"/>
</dbReference>
<name>A0A1U7J6C7_9CYAN</name>
<sequence length="226" mass="24800">MSMLQQIAQQQPEMVLDRFVEVTNDLLPQFLPDQGSGNRGQEPVNPRLVRHYTTQGWLDKPLKQGREARYTYRHLLQLLVLRRLLAEGYSTSSIGSLIGGQSDAALENILQGGVHLKVEAANPALAFLSQIRDRPAMSSLDRSASAQKQSAMPGLQAAPDSPTPAAPPSQSASSPPQTWTRLEVLDGLELHIRQDFVAPSTAHERDSLLQLIAAHLAHLKSTQRPP</sequence>
<dbReference type="EMBL" id="MRCG01000006">
    <property type="protein sequence ID" value="OKH48396.1"/>
    <property type="molecule type" value="Genomic_DNA"/>
</dbReference>